<dbReference type="Pfam" id="PF12796">
    <property type="entry name" value="Ank_2"/>
    <property type="match status" value="2"/>
</dbReference>
<keyword evidence="1" id="KW-0677">Repeat</keyword>
<reference evidence="4" key="2">
    <citation type="submission" date="2025-05" db="UniProtKB">
        <authorList>
            <consortium name="EnsemblMetazoa"/>
        </authorList>
    </citation>
    <scope>IDENTIFICATION</scope>
    <source>
        <strain evidence="4">Foshan</strain>
    </source>
</reference>
<dbReference type="Proteomes" id="UP000069940">
    <property type="component" value="Unassembled WGS sequence"/>
</dbReference>
<evidence type="ECO:0000313" key="4">
    <source>
        <dbReference type="EnsemblMetazoa" id="AALFPA23_018515.P27166"/>
    </source>
</evidence>
<proteinExistence type="predicted"/>
<keyword evidence="5" id="KW-1185">Reference proteome</keyword>
<organism evidence="4 5">
    <name type="scientific">Aedes albopictus</name>
    <name type="common">Asian tiger mosquito</name>
    <name type="synonym">Stegomyia albopicta</name>
    <dbReference type="NCBI Taxonomy" id="7160"/>
    <lineage>
        <taxon>Eukaryota</taxon>
        <taxon>Metazoa</taxon>
        <taxon>Ecdysozoa</taxon>
        <taxon>Arthropoda</taxon>
        <taxon>Hexapoda</taxon>
        <taxon>Insecta</taxon>
        <taxon>Pterygota</taxon>
        <taxon>Neoptera</taxon>
        <taxon>Endopterygota</taxon>
        <taxon>Diptera</taxon>
        <taxon>Nematocera</taxon>
        <taxon>Culicoidea</taxon>
        <taxon>Culicidae</taxon>
        <taxon>Culicinae</taxon>
        <taxon>Aedini</taxon>
        <taxon>Aedes</taxon>
        <taxon>Stegomyia</taxon>
    </lineage>
</organism>
<dbReference type="PANTHER" id="PTHR24198">
    <property type="entry name" value="ANKYRIN REPEAT AND PROTEIN KINASE DOMAIN-CONTAINING PROTEIN"/>
    <property type="match status" value="1"/>
</dbReference>
<reference evidence="5" key="1">
    <citation type="journal article" date="2015" name="Proc. Natl. Acad. Sci. U.S.A.">
        <title>Genome sequence of the Asian Tiger mosquito, Aedes albopictus, reveals insights into its biology, genetics, and evolution.</title>
        <authorList>
            <person name="Chen X.G."/>
            <person name="Jiang X."/>
            <person name="Gu J."/>
            <person name="Xu M."/>
            <person name="Wu Y."/>
            <person name="Deng Y."/>
            <person name="Zhang C."/>
            <person name="Bonizzoni M."/>
            <person name="Dermauw W."/>
            <person name="Vontas J."/>
            <person name="Armbruster P."/>
            <person name="Huang X."/>
            <person name="Yang Y."/>
            <person name="Zhang H."/>
            <person name="He W."/>
            <person name="Peng H."/>
            <person name="Liu Y."/>
            <person name="Wu K."/>
            <person name="Chen J."/>
            <person name="Lirakis M."/>
            <person name="Topalis P."/>
            <person name="Van Leeuwen T."/>
            <person name="Hall A.B."/>
            <person name="Jiang X."/>
            <person name="Thorpe C."/>
            <person name="Mueller R.L."/>
            <person name="Sun C."/>
            <person name="Waterhouse R.M."/>
            <person name="Yan G."/>
            <person name="Tu Z.J."/>
            <person name="Fang X."/>
            <person name="James A.A."/>
        </authorList>
    </citation>
    <scope>NUCLEOTIDE SEQUENCE [LARGE SCALE GENOMIC DNA]</scope>
    <source>
        <strain evidence="5">Foshan</strain>
    </source>
</reference>
<evidence type="ECO:0000313" key="5">
    <source>
        <dbReference type="Proteomes" id="UP000069940"/>
    </source>
</evidence>
<dbReference type="Gene3D" id="1.25.40.20">
    <property type="entry name" value="Ankyrin repeat-containing domain"/>
    <property type="match status" value="4"/>
</dbReference>
<evidence type="ECO:0000256" key="1">
    <source>
        <dbReference type="ARBA" id="ARBA00022737"/>
    </source>
</evidence>
<dbReference type="PRINTS" id="PR01415">
    <property type="entry name" value="ANKYRIN"/>
</dbReference>
<dbReference type="PROSITE" id="PS50297">
    <property type="entry name" value="ANK_REP_REGION"/>
    <property type="match status" value="2"/>
</dbReference>
<feature type="repeat" description="ANK" evidence="3">
    <location>
        <begin position="837"/>
        <end position="869"/>
    </location>
</feature>
<dbReference type="SMART" id="SM00248">
    <property type="entry name" value="ANK"/>
    <property type="match status" value="10"/>
</dbReference>
<sequence>MHRKRYFPADLEPYPLHYAALRGDTNRIGELISARHNCFQPIQDGETALHVAIAEGQEAAARMLFGEFQKQFAFVEEQCEIQESDKFWTNGCVLIAVGDEEIRRVKQLEADSVPVGNPVEGVLILMKNPVGENELAVLDPNKVDRVELFQLVESLIPNGFGSWNSTGIAGKCESLLMLAAYYGNIELLELLIEQGADLNVAGPEKRTPFHASCEASQQKVIELLLTKYLDRFDPSALDENAQHGLHYILNRKNRNSFELTVDKMVEYRVRKFGETPSVAFNAIFKLENEEWPYTGVWNQLDAVFWDKTVEVVLDRYEYDLRYRWKEVTVLIDMIDYKKARKFYRKAITKDVDLLNITEPNGFTPLHGLICTNERKLVSDLYRNHPEVKNIFENKRAFHTLSYIMQKEFIGMMEFVLSSHSQFFQEHLREILEQVIQEYKASNYENVFAILLSFLPSLDSNISEKLKELSLPSATQEFNDTYDELLQDFNATNDRIRSSGRTLDSYASTEGKSFLKQAILENQIQLVQQLLDAEVNFDSLDSDGCHAIHHVASLEMLQLISERHPKGSSLVNLKDRNGFTLLHVLCPSNAEPKKELIVAVLNHGANLNERTNDQKTVLFYTYYEDLFTFFTKGIQSFGYSPVNLELRDNEGNTAIHHLLCHRNSYIGSIMLRSSNSFANFNDKGNSYLSYMLRFDRDHFDSWLKPVLETYPDKTREMFQAEFDRSRDRTSELFVEACANMNVYCIEYFLRMDLNFNVRDSTGRVGLLELLNGYELPSSDIVFNLLEKSIDVNMQNTKRQNALMILENQISKSKETGFIARFALKMIEYGLNLEHDDDKGDTIMHYACRNGDFELLRVLVQNGASFSFRNRAFKRPVEIAAPCISQILNYLSV</sequence>
<dbReference type="PROSITE" id="PS50088">
    <property type="entry name" value="ANK_REPEAT"/>
    <property type="match status" value="2"/>
</dbReference>
<dbReference type="RefSeq" id="XP_029735286.2">
    <property type="nucleotide sequence ID" value="XM_029879426.2"/>
</dbReference>
<evidence type="ECO:0000256" key="2">
    <source>
        <dbReference type="ARBA" id="ARBA00023043"/>
    </source>
</evidence>
<evidence type="ECO:0000256" key="3">
    <source>
        <dbReference type="PROSITE-ProRule" id="PRU00023"/>
    </source>
</evidence>
<dbReference type="InterPro" id="IPR002110">
    <property type="entry name" value="Ankyrin_rpt"/>
</dbReference>
<keyword evidence="2 3" id="KW-0040">ANK repeat</keyword>
<accession>A0ABM1ZHC7</accession>
<dbReference type="EnsemblMetazoa" id="AALFPA23_018515.R27166">
    <property type="protein sequence ID" value="AALFPA23_018515.P27166"/>
    <property type="gene ID" value="AALFPA23_018515"/>
</dbReference>
<name>A0ABM1ZHC7_AEDAL</name>
<dbReference type="PANTHER" id="PTHR24198:SF165">
    <property type="entry name" value="ANKYRIN REPEAT-CONTAINING PROTEIN-RELATED"/>
    <property type="match status" value="1"/>
</dbReference>
<dbReference type="GeneID" id="115270181"/>
<dbReference type="SUPFAM" id="SSF48403">
    <property type="entry name" value="Ankyrin repeat"/>
    <property type="match status" value="3"/>
</dbReference>
<protein>
    <submittedName>
        <fullName evidence="4">Uncharacterized protein</fullName>
    </submittedName>
</protein>
<dbReference type="InterPro" id="IPR036770">
    <property type="entry name" value="Ankyrin_rpt-contain_sf"/>
</dbReference>
<feature type="repeat" description="ANK" evidence="3">
    <location>
        <begin position="171"/>
        <end position="203"/>
    </location>
</feature>